<feature type="binding site" evidence="4">
    <location>
        <position position="118"/>
    </location>
    <ligand>
        <name>5-phospho-alpha-D-ribose 1-diphosphate</name>
        <dbReference type="ChEBI" id="CHEBI:58017"/>
    </ligand>
</feature>
<dbReference type="InterPro" id="IPR000312">
    <property type="entry name" value="Glycosyl_Trfase_fam3"/>
</dbReference>
<dbReference type="InterPro" id="IPR036320">
    <property type="entry name" value="Glycosyl_Trfase_fam3_N_dom_sf"/>
</dbReference>
<dbReference type="InterPro" id="IPR017459">
    <property type="entry name" value="Glycosyl_Trfase_fam3_N_dom"/>
</dbReference>
<keyword evidence="2 4" id="KW-0328">Glycosyltransferase</keyword>
<evidence type="ECO:0000256" key="2">
    <source>
        <dbReference type="ARBA" id="ARBA00022676"/>
    </source>
</evidence>
<dbReference type="OrthoDB" id="8214at2157"/>
<comment type="pathway">
    <text evidence="4">Amino-acid biosynthesis; L-tryptophan biosynthesis; L-tryptophan from chorismate: step 2/5.</text>
</comment>
<dbReference type="EMBL" id="JFZT01000039">
    <property type="protein sequence ID" value="EZQ06841.1"/>
    <property type="molecule type" value="Genomic_DNA"/>
</dbReference>
<keyword evidence="4" id="KW-0822">Tryptophan biosynthesis</keyword>
<dbReference type="AlphaFoldDB" id="A0A031LPE3"/>
<dbReference type="UniPathway" id="UPA00035">
    <property type="reaction ID" value="UER00041"/>
</dbReference>
<comment type="similarity">
    <text evidence="4">Belongs to the anthranilate phosphoribosyltransferase family.</text>
</comment>
<evidence type="ECO:0000313" key="8">
    <source>
        <dbReference type="Proteomes" id="UP000024332"/>
    </source>
</evidence>
<dbReference type="RefSeq" id="WP_048099373.1">
    <property type="nucleotide sequence ID" value="NZ_JFZT01000039.1"/>
</dbReference>
<feature type="binding site" evidence="4">
    <location>
        <begin position="106"/>
        <end position="114"/>
    </location>
    <ligand>
        <name>5-phospho-alpha-D-ribose 1-diphosphate</name>
        <dbReference type="ChEBI" id="CHEBI:58017"/>
    </ligand>
</feature>
<dbReference type="InterPro" id="IPR005940">
    <property type="entry name" value="Anthranilate_Pribosyl_Tfrase"/>
</dbReference>
<dbReference type="STRING" id="1160895.CM19_05570"/>
<dbReference type="Pfam" id="PF02885">
    <property type="entry name" value="Glycos_trans_3N"/>
    <property type="match status" value="1"/>
</dbReference>
<name>A0A031LPE3_9CREN</name>
<proteinExistence type="inferred from homology"/>
<gene>
    <name evidence="4" type="primary">trpD</name>
    <name evidence="7" type="ORF">CM19_05570</name>
</gene>
<feature type="domain" description="Glycosyl transferase family 3" evidence="5">
    <location>
        <begin position="72"/>
        <end position="317"/>
    </location>
</feature>
<dbReference type="EC" id="2.4.2.18" evidence="4"/>
<dbReference type="Gene3D" id="3.40.1030.10">
    <property type="entry name" value="Nucleoside phosphorylase/phosphoribosyltransferase catalytic domain"/>
    <property type="match status" value="1"/>
</dbReference>
<dbReference type="GO" id="GO:0000162">
    <property type="term" value="P:L-tryptophan biosynthetic process"/>
    <property type="evidence" value="ECO:0007669"/>
    <property type="project" value="UniProtKB-UniRule"/>
</dbReference>
<dbReference type="SUPFAM" id="SSF52418">
    <property type="entry name" value="Nucleoside phosphorylase/phosphoribosyltransferase catalytic domain"/>
    <property type="match status" value="1"/>
</dbReference>
<feature type="binding site" evidence="4">
    <location>
        <position position="223"/>
    </location>
    <ligand>
        <name>Mg(2+)</name>
        <dbReference type="ChEBI" id="CHEBI:18420"/>
        <label>2</label>
    </ligand>
</feature>
<dbReference type="SUPFAM" id="SSF47648">
    <property type="entry name" value="Nucleoside phosphorylase/phosphoribosyltransferase N-terminal domain"/>
    <property type="match status" value="1"/>
</dbReference>
<feature type="binding site" evidence="4">
    <location>
        <position position="164"/>
    </location>
    <ligand>
        <name>anthranilate</name>
        <dbReference type="ChEBI" id="CHEBI:16567"/>
        <label>2</label>
    </ligand>
</feature>
<feature type="binding site" evidence="4">
    <location>
        <position position="91"/>
    </location>
    <ligand>
        <name>Mg(2+)</name>
        <dbReference type="ChEBI" id="CHEBI:18420"/>
        <label>1</label>
    </ligand>
</feature>
<reference evidence="7 8" key="1">
    <citation type="submission" date="2014-03" db="EMBL/GenBank/DDBJ databases">
        <title>Draft genome sequence of the novel thermoacidophilic archaea Acidianus copahuensis ALE1 strain, isolated from Copahue volcanic area in Neuquen Argentina.</title>
        <authorList>
            <person name="Urbieta M.S."/>
            <person name="Rascovan N."/>
            <person name="Castro C."/>
            <person name="Revale S."/>
            <person name="Giaveno M.A."/>
            <person name="Vazquez M.P."/>
            <person name="Donati E.R."/>
        </authorList>
    </citation>
    <scope>NUCLEOTIDE SEQUENCE [LARGE SCALE GENOMIC DNA]</scope>
    <source>
        <strain evidence="7 8">ALE1</strain>
    </source>
</reference>
<evidence type="ECO:0000256" key="1">
    <source>
        <dbReference type="ARBA" id="ARBA00022605"/>
    </source>
</evidence>
<feature type="binding site" evidence="4">
    <location>
        <begin position="82"/>
        <end position="83"/>
    </location>
    <ligand>
        <name>5-phospho-alpha-D-ribose 1-diphosphate</name>
        <dbReference type="ChEBI" id="CHEBI:58017"/>
    </ligand>
</feature>
<keyword evidence="3 4" id="KW-0808">Transferase</keyword>
<evidence type="ECO:0000259" key="6">
    <source>
        <dbReference type="Pfam" id="PF02885"/>
    </source>
</evidence>
<feature type="binding site" evidence="4">
    <location>
        <position position="87"/>
    </location>
    <ligand>
        <name>5-phospho-alpha-D-ribose 1-diphosphate</name>
        <dbReference type="ChEBI" id="CHEBI:58017"/>
    </ligand>
</feature>
<dbReference type="GO" id="GO:0005829">
    <property type="term" value="C:cytosol"/>
    <property type="evidence" value="ECO:0007669"/>
    <property type="project" value="TreeGrafter"/>
</dbReference>
<dbReference type="Proteomes" id="UP000024332">
    <property type="component" value="Unassembled WGS sequence"/>
</dbReference>
<keyword evidence="8" id="KW-1185">Reference proteome</keyword>
<dbReference type="GO" id="GO:0004048">
    <property type="term" value="F:anthranilate phosphoribosyltransferase activity"/>
    <property type="evidence" value="ECO:0007669"/>
    <property type="project" value="UniProtKB-UniRule"/>
</dbReference>
<accession>A0A031LPE3</accession>
<dbReference type="HAMAP" id="MF_00211">
    <property type="entry name" value="TrpD"/>
    <property type="match status" value="1"/>
</dbReference>
<comment type="caution">
    <text evidence="7">The sequence shown here is derived from an EMBL/GenBank/DDBJ whole genome shotgun (WGS) entry which is preliminary data.</text>
</comment>
<feature type="binding site" evidence="4">
    <location>
        <position position="79"/>
    </location>
    <ligand>
        <name>anthranilate</name>
        <dbReference type="ChEBI" id="CHEBI:16567"/>
        <label>1</label>
    </ligand>
</feature>
<sequence>MSFRQYLEKLTQKQDLSKQEALEVANLIMEGKLNDIIISALLTSLKTKGESAEEIAGFVSSMRDHAVKIYLGDALDTAGTGGDGMHTINVSTISAILVSQVYPVIKHGNRAASSSSGSADFLETLGYNITMSPEKSAEVFRKTKFTFLFAQLYHPAMRNVANVRKTLGIRTIFNLLGPLTNPAMTRRQVMGIFSMNFMDKIAEASVMLGYEKLLLVYGHPGIDEVSPVGPTTIYEISENKIEKYSVDFSELINGKVKMENLIVKNSEESVIKSLRALLGKDNEVLEFIKINTAVALYAAGKAKSYDDAYEISTQLAMTGLGKIQEIIQEGGNIDRFKSLLGMVT</sequence>
<evidence type="ECO:0000256" key="3">
    <source>
        <dbReference type="ARBA" id="ARBA00022679"/>
    </source>
</evidence>
<evidence type="ECO:0000259" key="5">
    <source>
        <dbReference type="Pfam" id="PF00591"/>
    </source>
</evidence>
<comment type="subunit">
    <text evidence="4">Homodimer.</text>
</comment>
<dbReference type="PANTHER" id="PTHR43285">
    <property type="entry name" value="ANTHRANILATE PHOSPHORIBOSYLTRANSFERASE"/>
    <property type="match status" value="1"/>
</dbReference>
<keyword evidence="4" id="KW-0057">Aromatic amino acid biosynthesis</keyword>
<comment type="caution">
    <text evidence="4">Lacks conserved residue(s) required for the propagation of feature annotation.</text>
</comment>
<dbReference type="InterPro" id="IPR035902">
    <property type="entry name" value="Nuc_phospho_transferase"/>
</dbReference>
<keyword evidence="4" id="KW-0479">Metal-binding</keyword>
<comment type="function">
    <text evidence="4">Catalyzes the transfer of the phosphoribosyl group of 5-phosphorylribose-1-pyrophosphate (PRPP) to anthranilate to yield N-(5'-phosphoribosyl)-anthranilate (PRA).</text>
</comment>
<feature type="binding site" evidence="4">
    <location>
        <position position="109"/>
    </location>
    <ligand>
        <name>anthranilate</name>
        <dbReference type="ChEBI" id="CHEBI:16567"/>
        <label>1</label>
    </ligand>
</feature>
<comment type="catalytic activity">
    <reaction evidence="4">
        <text>N-(5-phospho-beta-D-ribosyl)anthranilate + diphosphate = 5-phospho-alpha-D-ribose 1-diphosphate + anthranilate</text>
        <dbReference type="Rhea" id="RHEA:11768"/>
        <dbReference type="ChEBI" id="CHEBI:16567"/>
        <dbReference type="ChEBI" id="CHEBI:18277"/>
        <dbReference type="ChEBI" id="CHEBI:33019"/>
        <dbReference type="ChEBI" id="CHEBI:58017"/>
        <dbReference type="EC" id="2.4.2.18"/>
    </reaction>
</comment>
<dbReference type="Pfam" id="PF00591">
    <property type="entry name" value="Glycos_transf_3"/>
    <property type="match status" value="1"/>
</dbReference>
<organism evidence="7 8">
    <name type="scientific">Candidatus Acidianus copahuensis</name>
    <dbReference type="NCBI Taxonomy" id="1160895"/>
    <lineage>
        <taxon>Archaea</taxon>
        <taxon>Thermoproteota</taxon>
        <taxon>Thermoprotei</taxon>
        <taxon>Sulfolobales</taxon>
        <taxon>Sulfolobaceae</taxon>
        <taxon>Acidianus</taxon>
    </lineage>
</organism>
<feature type="binding site" evidence="4">
    <location>
        <begin position="89"/>
        <end position="92"/>
    </location>
    <ligand>
        <name>5-phospho-alpha-D-ribose 1-diphosphate</name>
        <dbReference type="ChEBI" id="CHEBI:58017"/>
    </ligand>
</feature>
<evidence type="ECO:0000313" key="7">
    <source>
        <dbReference type="EMBL" id="EZQ06841.1"/>
    </source>
</evidence>
<dbReference type="GO" id="GO:0000287">
    <property type="term" value="F:magnesium ion binding"/>
    <property type="evidence" value="ECO:0007669"/>
    <property type="project" value="UniProtKB-UniRule"/>
</dbReference>
<comment type="cofactor">
    <cofactor evidence="4">
        <name>Mg(2+)</name>
        <dbReference type="ChEBI" id="CHEBI:18420"/>
    </cofactor>
    <text evidence="4">Binds 2 magnesium ions per monomer.</text>
</comment>
<keyword evidence="1 4" id="KW-0028">Amino-acid biosynthesis</keyword>
<feature type="binding site" evidence="4">
    <location>
        <position position="224"/>
    </location>
    <ligand>
        <name>Mg(2+)</name>
        <dbReference type="ChEBI" id="CHEBI:18420"/>
        <label>2</label>
    </ligand>
</feature>
<feature type="binding site" evidence="4">
    <location>
        <position position="79"/>
    </location>
    <ligand>
        <name>5-phospho-alpha-D-ribose 1-diphosphate</name>
        <dbReference type="ChEBI" id="CHEBI:58017"/>
    </ligand>
</feature>
<dbReference type="NCBIfam" id="TIGR01245">
    <property type="entry name" value="trpD"/>
    <property type="match status" value="1"/>
</dbReference>
<keyword evidence="4" id="KW-0460">Magnesium</keyword>
<feature type="binding site" evidence="4">
    <location>
        <position position="224"/>
    </location>
    <ligand>
        <name>Mg(2+)</name>
        <dbReference type="ChEBI" id="CHEBI:18420"/>
        <label>1</label>
    </ligand>
</feature>
<dbReference type="PANTHER" id="PTHR43285:SF2">
    <property type="entry name" value="ANTHRANILATE PHOSPHORIBOSYLTRANSFERASE"/>
    <property type="match status" value="1"/>
</dbReference>
<evidence type="ECO:0000256" key="4">
    <source>
        <dbReference type="HAMAP-Rule" id="MF_00211"/>
    </source>
</evidence>
<protein>
    <recommendedName>
        <fullName evidence="4">Anthranilate phosphoribosyltransferase</fullName>
        <ecNumber evidence="4">2.4.2.18</ecNumber>
    </recommendedName>
</protein>
<dbReference type="Gene3D" id="1.20.970.10">
    <property type="entry name" value="Transferase, Pyrimidine Nucleoside Phosphorylase, Chain C"/>
    <property type="match status" value="1"/>
</dbReference>
<feature type="domain" description="Glycosyl transferase family 3 N-terminal" evidence="6">
    <location>
        <begin position="4"/>
        <end position="66"/>
    </location>
</feature>